<evidence type="ECO:0000256" key="3">
    <source>
        <dbReference type="SAM" id="MobiDB-lite"/>
    </source>
</evidence>
<evidence type="ECO:0000259" key="5">
    <source>
        <dbReference type="PROSITE" id="PS50076"/>
    </source>
</evidence>
<keyword evidence="4" id="KW-0472">Membrane</keyword>
<protein>
    <recommendedName>
        <fullName evidence="5">J domain-containing protein</fullName>
    </recommendedName>
</protein>
<feature type="transmembrane region" description="Helical" evidence="4">
    <location>
        <begin position="894"/>
        <end position="914"/>
    </location>
</feature>
<dbReference type="SUPFAM" id="SSF46565">
    <property type="entry name" value="Chaperone J-domain"/>
    <property type="match status" value="1"/>
</dbReference>
<feature type="transmembrane region" description="Helical" evidence="4">
    <location>
        <begin position="852"/>
        <end position="874"/>
    </location>
</feature>
<keyword evidence="1" id="KW-0235">DNA replication</keyword>
<accession>A0A3R9TXG8</accession>
<evidence type="ECO:0000256" key="1">
    <source>
        <dbReference type="ARBA" id="ARBA00022705"/>
    </source>
</evidence>
<feature type="transmembrane region" description="Helical" evidence="4">
    <location>
        <begin position="789"/>
        <end position="807"/>
    </location>
</feature>
<name>A0A3R9TXG8_STROR</name>
<evidence type="ECO:0000256" key="2">
    <source>
        <dbReference type="ARBA" id="ARBA00023016"/>
    </source>
</evidence>
<feature type="region of interest" description="Disordered" evidence="3">
    <location>
        <begin position="55"/>
        <end position="118"/>
    </location>
</feature>
<feature type="compositionally biased region" description="Basic and acidic residues" evidence="3">
    <location>
        <begin position="57"/>
        <end position="68"/>
    </location>
</feature>
<keyword evidence="4" id="KW-0812">Transmembrane</keyword>
<dbReference type="Gene3D" id="1.10.287.110">
    <property type="entry name" value="DnaJ domain"/>
    <property type="match status" value="1"/>
</dbReference>
<feature type="transmembrane region" description="Helical" evidence="4">
    <location>
        <begin position="640"/>
        <end position="657"/>
    </location>
</feature>
<dbReference type="CDD" id="cd06257">
    <property type="entry name" value="DnaJ"/>
    <property type="match status" value="1"/>
</dbReference>
<dbReference type="Proteomes" id="UP000267979">
    <property type="component" value="Unassembled WGS sequence"/>
</dbReference>
<dbReference type="AlphaFoldDB" id="A0A3R9TXG8"/>
<dbReference type="InterPro" id="IPR001623">
    <property type="entry name" value="DnaJ_domain"/>
</dbReference>
<feature type="transmembrane region" description="Helical" evidence="4">
    <location>
        <begin position="677"/>
        <end position="695"/>
    </location>
</feature>
<feature type="transmembrane region" description="Helical" evidence="4">
    <location>
        <begin position="822"/>
        <end position="840"/>
    </location>
</feature>
<comment type="caution">
    <text evidence="6">The sequence shown here is derived from an EMBL/GenBank/DDBJ whole genome shotgun (WGS) entry which is preliminary data.</text>
</comment>
<dbReference type="GO" id="GO:0006260">
    <property type="term" value="P:DNA replication"/>
    <property type="evidence" value="ECO:0007669"/>
    <property type="project" value="UniProtKB-KW"/>
</dbReference>
<proteinExistence type="predicted"/>
<organism evidence="6 7">
    <name type="scientific">Streptococcus oralis</name>
    <dbReference type="NCBI Taxonomy" id="1303"/>
    <lineage>
        <taxon>Bacteria</taxon>
        <taxon>Bacillati</taxon>
        <taxon>Bacillota</taxon>
        <taxon>Bacilli</taxon>
        <taxon>Lactobacillales</taxon>
        <taxon>Streptococcaceae</taxon>
        <taxon>Streptococcus</taxon>
    </lineage>
</organism>
<feature type="region of interest" description="Disordered" evidence="3">
    <location>
        <begin position="159"/>
        <end position="182"/>
    </location>
</feature>
<evidence type="ECO:0000256" key="4">
    <source>
        <dbReference type="SAM" id="Phobius"/>
    </source>
</evidence>
<dbReference type="InterPro" id="IPR036869">
    <property type="entry name" value="J_dom_sf"/>
</dbReference>
<evidence type="ECO:0000313" key="7">
    <source>
        <dbReference type="Proteomes" id="UP000267979"/>
    </source>
</evidence>
<sequence length="927" mass="109308">MNIWETLGIEPTTDVKLIRRRYAELVRLYHPEDQPEIYQEIVEAYQKALTYARSRNTRPENSLRKASDSQEATELEEEANEKTKSSLNFETLTEETKTENEESETSSLDFSDYQKSTDKTSNSFNFETYKAEEDEQKSTLDFGDYDEEVQLNGDSEERATNPLNFETFGDEENRGQEGTTRSTLDFSSYNEAAYLIRNAIESIVKNDDYSPEEQEHLWRQFFHQYQYDMDIVQSVLEEMDVYIFNKPEQFSILIPLLEDYIPDFRYWGYYYKLKHWKVKRATAYKNGESLEDAKKEISNLYASYRLCQAILEDSQRANQIGAWIKFFSQSFSPSTVLFLLNNSKQMITCIPVLAYILEKIKPEVGEEEQKAYDELLAYFEELQADSEEPFDIHSYNLLNSSEVEEKLYLLLYSPYQDEYKLLRDWQYLFETVKDHTLLLDLLEKVDVYPLTNAKVLALVLQFVERYSDEESNPYLKKLHFWKSIHSYPSVVEEYELDKKENFDYWYNEGYLYMDKLTKSDEDINDWEKWRSYFKGRPRILTILLQQIYKEYHRFTDGELLRYVLAPFPTSKMAPQMMTEETDQKLEEMTTYAYELSHPKAKLSYLDWKKRQVFNNKFLQLFSGLFTIVSLILSIIERPGYNSWVHAGMFSLFYVYMLKLRKTPIEEGVTARGEKRKFYYSPHPWFLLILLLTLVIPSLPFGLIGALMFITFFSFIDGFQVSQGLKWDYSLEKLIPIGIFLSAGFLSALVNRSQTISGVAIAYFHIFAILVICLSFTRFSPGFPPSLKKIFIPAVLGILLFQTLPYIHSRLDIFDPTILRNETLAITVILLLNGIALSYFTKEQGFMIGVKKVFMIYGLQIFIFLRRLLRILFAPNSVFGNNYHYKDLLLMNSEFTFYFLEGLFILIMLFLIRNIRKENLKVLLRMKA</sequence>
<dbReference type="EMBL" id="RMVK01000001">
    <property type="protein sequence ID" value="RSK18927.1"/>
    <property type="molecule type" value="Genomic_DNA"/>
</dbReference>
<dbReference type="RefSeq" id="WP_125420959.1">
    <property type="nucleotide sequence ID" value="NZ_RMVK01000001.1"/>
</dbReference>
<feature type="domain" description="J" evidence="5">
    <location>
        <begin position="2"/>
        <end position="71"/>
    </location>
</feature>
<evidence type="ECO:0000313" key="6">
    <source>
        <dbReference type="EMBL" id="RSK18927.1"/>
    </source>
</evidence>
<gene>
    <name evidence="6" type="ORF">D8844_00280</name>
</gene>
<keyword evidence="2" id="KW-0346">Stress response</keyword>
<dbReference type="SMART" id="SM00271">
    <property type="entry name" value="DnaJ"/>
    <property type="match status" value="1"/>
</dbReference>
<feature type="transmembrane region" description="Helical" evidence="4">
    <location>
        <begin position="733"/>
        <end position="749"/>
    </location>
</feature>
<keyword evidence="4" id="KW-1133">Transmembrane helix</keyword>
<feature type="transmembrane region" description="Helical" evidence="4">
    <location>
        <begin position="755"/>
        <end position="777"/>
    </location>
</feature>
<dbReference type="PROSITE" id="PS50076">
    <property type="entry name" value="DNAJ_2"/>
    <property type="match status" value="1"/>
</dbReference>
<reference evidence="6 7" key="1">
    <citation type="submission" date="2018-11" db="EMBL/GenBank/DDBJ databases">
        <title>Species Designations Belie Phenotypic and Genotypic Heterogeneity in Oral Streptococci.</title>
        <authorList>
            <person name="Velsko I."/>
        </authorList>
    </citation>
    <scope>NUCLEOTIDE SEQUENCE [LARGE SCALE GENOMIC DNA]</scope>
    <source>
        <strain evidence="6 7">BCC52</strain>
    </source>
</reference>
<feature type="transmembrane region" description="Helical" evidence="4">
    <location>
        <begin position="617"/>
        <end position="634"/>
    </location>
</feature>